<dbReference type="Gene3D" id="1.10.530.10">
    <property type="match status" value="1"/>
</dbReference>
<reference evidence="3 4" key="1">
    <citation type="submission" date="2019-03" db="EMBL/GenBank/DDBJ databases">
        <title>Subsurface microbial communities from deep shales in Ohio and West Virginia, USA.</title>
        <authorList>
            <person name="Wrighton K."/>
        </authorList>
    </citation>
    <scope>NUCLEOTIDE SEQUENCE [LARGE SCALE GENOMIC DNA]</scope>
    <source>
        <strain evidence="3 4">MSL 6dP</strain>
    </source>
</reference>
<evidence type="ECO:0000256" key="1">
    <source>
        <dbReference type="SAM" id="SignalP"/>
    </source>
</evidence>
<proteinExistence type="predicted"/>
<keyword evidence="1" id="KW-0732">Signal</keyword>
<evidence type="ECO:0000313" key="4">
    <source>
        <dbReference type="Proteomes" id="UP000295832"/>
    </source>
</evidence>
<evidence type="ECO:0000259" key="2">
    <source>
        <dbReference type="Pfam" id="PF01464"/>
    </source>
</evidence>
<evidence type="ECO:0000313" key="3">
    <source>
        <dbReference type="EMBL" id="TDX46455.1"/>
    </source>
</evidence>
<dbReference type="RefSeq" id="WP_134118747.1">
    <property type="nucleotide sequence ID" value="NZ_SOEG01000041.1"/>
</dbReference>
<dbReference type="EMBL" id="SOEG01000041">
    <property type="protein sequence ID" value="TDX46455.1"/>
    <property type="molecule type" value="Genomic_DNA"/>
</dbReference>
<feature type="chain" id="PRO_5021027030" evidence="1">
    <location>
        <begin position="27"/>
        <end position="220"/>
    </location>
</feature>
<sequence length="220" mass="25678">MKVKSLVIVQAILIIILLSSSSSVHAYDHQTLENYISYRIKYIHNIAYNSNLTLSKVRVREYANTIVMWSNYYSRELGVMIDPLLLTAILETETNFVSRSDYDRGASIGISSMRIDTAKWIAKRLNIRYSKWRMLDATDLGIRFTAYYLGLAYQQYNNDINKIIVSYNQGFNSANSKDIDQLYNNYLFKVLGRYNYYRKRINSYGSSATKYFAYKLAQLE</sequence>
<comment type="caution">
    <text evidence="3">The sequence shown here is derived from an EMBL/GenBank/DDBJ whole genome shotgun (WGS) entry which is preliminary data.</text>
</comment>
<dbReference type="Proteomes" id="UP000295832">
    <property type="component" value="Unassembled WGS sequence"/>
</dbReference>
<accession>A0A4R8GLJ4</accession>
<protein>
    <submittedName>
        <fullName evidence="3">Soluble lytic murein transglycosylase</fullName>
    </submittedName>
</protein>
<feature type="signal peptide" evidence="1">
    <location>
        <begin position="1"/>
        <end position="26"/>
    </location>
</feature>
<dbReference type="Pfam" id="PF01464">
    <property type="entry name" value="SLT"/>
    <property type="match status" value="1"/>
</dbReference>
<organism evidence="3 4">
    <name type="scientific">Orenia marismortui</name>
    <dbReference type="NCBI Taxonomy" id="46469"/>
    <lineage>
        <taxon>Bacteria</taxon>
        <taxon>Bacillati</taxon>
        <taxon>Bacillota</taxon>
        <taxon>Clostridia</taxon>
        <taxon>Halanaerobiales</taxon>
        <taxon>Halobacteroidaceae</taxon>
        <taxon>Orenia</taxon>
    </lineage>
</organism>
<keyword evidence="4" id="KW-1185">Reference proteome</keyword>
<dbReference type="InterPro" id="IPR008258">
    <property type="entry name" value="Transglycosylase_SLT_dom_1"/>
</dbReference>
<name>A0A4R8GLJ4_9FIRM</name>
<dbReference type="InterPro" id="IPR023346">
    <property type="entry name" value="Lysozyme-like_dom_sf"/>
</dbReference>
<dbReference type="STRING" id="926561.GCA_000379025_02473"/>
<gene>
    <name evidence="3" type="ORF">C7959_14114</name>
</gene>
<dbReference type="AlphaFoldDB" id="A0A4R8GLJ4"/>
<feature type="domain" description="Transglycosylase SLT" evidence="2">
    <location>
        <begin position="80"/>
        <end position="176"/>
    </location>
</feature>
<dbReference type="SUPFAM" id="SSF53955">
    <property type="entry name" value="Lysozyme-like"/>
    <property type="match status" value="1"/>
</dbReference>